<evidence type="ECO:0000256" key="1">
    <source>
        <dbReference type="ARBA" id="ARBA00009080"/>
    </source>
</evidence>
<dbReference type="Pfam" id="PF03446">
    <property type="entry name" value="NAD_binding_2"/>
    <property type="match status" value="1"/>
</dbReference>
<dbReference type="PIRSF" id="PIRSF000103">
    <property type="entry name" value="HIBADH"/>
    <property type="match status" value="1"/>
</dbReference>
<comment type="similarity">
    <text evidence="1">Belongs to the HIBADH-related family.</text>
</comment>
<feature type="domain" description="NADPH-dependent reductive aminase-like C-terminal" evidence="5">
    <location>
        <begin position="216"/>
        <end position="342"/>
    </location>
</feature>
<dbReference type="PANTHER" id="PTHR43580:SF2">
    <property type="entry name" value="CYTOKINE-LIKE NUCLEAR FACTOR N-PAC"/>
    <property type="match status" value="1"/>
</dbReference>
<dbReference type="InterPro" id="IPR036291">
    <property type="entry name" value="NAD(P)-bd_dom_sf"/>
</dbReference>
<dbReference type="InterPro" id="IPR013328">
    <property type="entry name" value="6PGD_dom2"/>
</dbReference>
<dbReference type="Proteomes" id="UP001589693">
    <property type="component" value="Unassembled WGS sequence"/>
</dbReference>
<evidence type="ECO:0000259" key="5">
    <source>
        <dbReference type="Pfam" id="PF21761"/>
    </source>
</evidence>
<dbReference type="GO" id="GO:0016491">
    <property type="term" value="F:oxidoreductase activity"/>
    <property type="evidence" value="ECO:0007669"/>
    <property type="project" value="UniProtKB-KW"/>
</dbReference>
<feature type="region of interest" description="Disordered" evidence="3">
    <location>
        <begin position="1"/>
        <end position="21"/>
    </location>
</feature>
<gene>
    <name evidence="6" type="ORF">ACFFQA_33130</name>
</gene>
<evidence type="ECO:0000256" key="3">
    <source>
        <dbReference type="SAM" id="MobiDB-lite"/>
    </source>
</evidence>
<dbReference type="EMBL" id="JBHLZU010000028">
    <property type="protein sequence ID" value="MFB9908806.1"/>
    <property type="molecule type" value="Genomic_DNA"/>
</dbReference>
<evidence type="ECO:0000313" key="6">
    <source>
        <dbReference type="EMBL" id="MFB9908806.1"/>
    </source>
</evidence>
<accession>A0ABV6AA58</accession>
<feature type="domain" description="6-phosphogluconate dehydrogenase NADP-binding" evidence="4">
    <location>
        <begin position="61"/>
        <end position="209"/>
    </location>
</feature>
<organism evidence="6 7">
    <name type="scientific">Allokutzneria oryzae</name>
    <dbReference type="NCBI Taxonomy" id="1378989"/>
    <lineage>
        <taxon>Bacteria</taxon>
        <taxon>Bacillati</taxon>
        <taxon>Actinomycetota</taxon>
        <taxon>Actinomycetes</taxon>
        <taxon>Pseudonocardiales</taxon>
        <taxon>Pseudonocardiaceae</taxon>
        <taxon>Allokutzneria</taxon>
    </lineage>
</organism>
<dbReference type="Gene3D" id="3.40.50.720">
    <property type="entry name" value="NAD(P)-binding Rossmann-like Domain"/>
    <property type="match status" value="1"/>
</dbReference>
<evidence type="ECO:0000259" key="4">
    <source>
        <dbReference type="Pfam" id="PF03446"/>
    </source>
</evidence>
<dbReference type="Gene3D" id="1.10.1040.10">
    <property type="entry name" value="N-(1-d-carboxylethyl)-l-norvaline Dehydrogenase, domain 2"/>
    <property type="match status" value="1"/>
</dbReference>
<keyword evidence="2 6" id="KW-0560">Oxidoreductase</keyword>
<dbReference type="InterPro" id="IPR048666">
    <property type="entry name" value="RedAm-like_C"/>
</dbReference>
<evidence type="ECO:0000256" key="2">
    <source>
        <dbReference type="ARBA" id="ARBA00023002"/>
    </source>
</evidence>
<dbReference type="InterPro" id="IPR051265">
    <property type="entry name" value="HIBADH-related_NP60_sf"/>
</dbReference>
<dbReference type="InterPro" id="IPR015815">
    <property type="entry name" value="HIBADH-related"/>
</dbReference>
<dbReference type="RefSeq" id="WP_377860886.1">
    <property type="nucleotide sequence ID" value="NZ_JBHLZU010000028.1"/>
</dbReference>
<dbReference type="Pfam" id="PF21761">
    <property type="entry name" value="RedAm-like_C"/>
    <property type="match status" value="1"/>
</dbReference>
<dbReference type="PANTHER" id="PTHR43580">
    <property type="entry name" value="OXIDOREDUCTASE GLYR1-RELATED"/>
    <property type="match status" value="1"/>
</dbReference>
<dbReference type="SUPFAM" id="SSF51735">
    <property type="entry name" value="NAD(P)-binding Rossmann-fold domains"/>
    <property type="match status" value="1"/>
</dbReference>
<name>A0ABV6AA58_9PSEU</name>
<reference evidence="6 7" key="1">
    <citation type="submission" date="2024-09" db="EMBL/GenBank/DDBJ databases">
        <authorList>
            <person name="Sun Q."/>
            <person name="Mori K."/>
        </authorList>
    </citation>
    <scope>NUCLEOTIDE SEQUENCE [LARGE SCALE GENOMIC DNA]</scope>
    <source>
        <strain evidence="6 7">TBRC 7907</strain>
    </source>
</reference>
<dbReference type="InterPro" id="IPR006115">
    <property type="entry name" value="6PGDH_NADP-bd"/>
</dbReference>
<feature type="compositionally biased region" description="Basic and acidic residues" evidence="3">
    <location>
        <begin position="1"/>
        <end position="19"/>
    </location>
</feature>
<proteinExistence type="inferred from homology"/>
<protein>
    <submittedName>
        <fullName evidence="6">NAD(P)-dependent oxidoreductase</fullName>
        <ecNumber evidence="6">1.1.-.-</ecNumber>
    </submittedName>
</protein>
<dbReference type="EC" id="1.1.-.-" evidence="6"/>
<evidence type="ECO:0000313" key="7">
    <source>
        <dbReference type="Proteomes" id="UP001589693"/>
    </source>
</evidence>
<sequence>MRDAARAEGDDGGHYRDRGTQVSHQCRLPACSVVEGLIPRDRREWIESGPAHGDPMTNNPVTVIGLGAMGTALAETLLANDHPVTVWNRSPEKADALVEKGATRADSVAAAVAASELVIACVLDYAALRSVLDPVAEKLRGRVLVNLTTGTPEQARSMASWATEHGIDYVDGAITAIPPMIGLPESLLLYGGSERAFDQWSSTLELFGSAKFFGADPGLPLVYDLALLGLMYEVFSGYLHAVALVTAAGQDAVSLNPLAGGWLNAVLTWLPEFAENTDSGHHPDTGSSLAMQARGMRHMVEARVAAGVNADAPAYMESLMEQAVAEGHGADGTSRLIDIIRKRG</sequence>
<comment type="caution">
    <text evidence="6">The sequence shown here is derived from an EMBL/GenBank/DDBJ whole genome shotgun (WGS) entry which is preliminary data.</text>
</comment>
<keyword evidence="7" id="KW-1185">Reference proteome</keyword>